<dbReference type="GO" id="GO:0004315">
    <property type="term" value="F:3-oxoacyl-[acyl-carrier-protein] synthase activity"/>
    <property type="evidence" value="ECO:0007669"/>
    <property type="project" value="InterPro"/>
</dbReference>
<dbReference type="CDD" id="cd02440">
    <property type="entry name" value="AdoMet_MTases"/>
    <property type="match status" value="1"/>
</dbReference>
<dbReference type="Pfam" id="PF00109">
    <property type="entry name" value="ketoacyl-synt"/>
    <property type="match status" value="1"/>
</dbReference>
<dbReference type="InterPro" id="IPR009081">
    <property type="entry name" value="PP-bd_ACP"/>
</dbReference>
<dbReference type="GO" id="GO:0044550">
    <property type="term" value="P:secondary metabolite biosynthetic process"/>
    <property type="evidence" value="ECO:0007669"/>
    <property type="project" value="UniProtKB-ARBA"/>
</dbReference>
<organism evidence="11 12">
    <name type="scientific">Curvularia kusanoi</name>
    <name type="common">Cochliobolus kusanoi</name>
    <dbReference type="NCBI Taxonomy" id="90978"/>
    <lineage>
        <taxon>Eukaryota</taxon>
        <taxon>Fungi</taxon>
        <taxon>Dikarya</taxon>
        <taxon>Ascomycota</taxon>
        <taxon>Pezizomycotina</taxon>
        <taxon>Dothideomycetes</taxon>
        <taxon>Pleosporomycetidae</taxon>
        <taxon>Pleosporales</taxon>
        <taxon>Pleosporineae</taxon>
        <taxon>Pleosporaceae</taxon>
        <taxon>Curvularia</taxon>
    </lineage>
</organism>
<dbReference type="Pfam" id="PF07993">
    <property type="entry name" value="NAD_binding_4"/>
    <property type="match status" value="1"/>
</dbReference>
<evidence type="ECO:0000259" key="8">
    <source>
        <dbReference type="PROSITE" id="PS50075"/>
    </source>
</evidence>
<dbReference type="InterPro" id="IPR041068">
    <property type="entry name" value="HTH_51"/>
</dbReference>
<keyword evidence="5" id="KW-0012">Acyltransferase</keyword>
<dbReference type="SUPFAM" id="SSF47336">
    <property type="entry name" value="ACP-like"/>
    <property type="match status" value="1"/>
</dbReference>
<dbReference type="Gene3D" id="3.40.366.10">
    <property type="entry name" value="Malonyl-Coenzyme A Acyl Carrier Protein, domain 2"/>
    <property type="match status" value="2"/>
</dbReference>
<dbReference type="Pfam" id="PF02801">
    <property type="entry name" value="Ketoacyl-synt_C"/>
    <property type="match status" value="1"/>
</dbReference>
<keyword evidence="1" id="KW-0596">Phosphopantetheine</keyword>
<dbReference type="InterPro" id="IPR018201">
    <property type="entry name" value="Ketoacyl_synth_AS"/>
</dbReference>
<dbReference type="InterPro" id="IPR032088">
    <property type="entry name" value="SAT"/>
</dbReference>
<dbReference type="GO" id="GO:0006633">
    <property type="term" value="P:fatty acid biosynthetic process"/>
    <property type="evidence" value="ECO:0007669"/>
    <property type="project" value="InterPro"/>
</dbReference>
<dbReference type="InterPro" id="IPR013217">
    <property type="entry name" value="Methyltransf_12"/>
</dbReference>
<dbReference type="SUPFAM" id="SSF55048">
    <property type="entry name" value="Probable ACP-binding domain of malonyl-CoA ACP transacylase"/>
    <property type="match status" value="1"/>
</dbReference>
<evidence type="ECO:0000256" key="6">
    <source>
        <dbReference type="PROSITE-ProRule" id="PRU01363"/>
    </source>
</evidence>
<dbReference type="InterPro" id="IPR006162">
    <property type="entry name" value="Ppantetheine_attach_site"/>
</dbReference>
<dbReference type="Proteomes" id="UP000801428">
    <property type="component" value="Unassembled WGS sequence"/>
</dbReference>
<dbReference type="Gene3D" id="3.40.50.150">
    <property type="entry name" value="Vaccinia Virus protein VP39"/>
    <property type="match status" value="1"/>
</dbReference>
<dbReference type="PROSITE" id="PS52019">
    <property type="entry name" value="PKS_MFAS_DH"/>
    <property type="match status" value="1"/>
</dbReference>
<evidence type="ECO:0000256" key="3">
    <source>
        <dbReference type="ARBA" id="ARBA00022679"/>
    </source>
</evidence>
<dbReference type="SMART" id="SM00827">
    <property type="entry name" value="PKS_AT"/>
    <property type="match status" value="1"/>
</dbReference>
<proteinExistence type="predicted"/>
<feature type="compositionally biased region" description="Low complexity" evidence="7">
    <location>
        <begin position="1730"/>
        <end position="1742"/>
    </location>
</feature>
<keyword evidence="3" id="KW-0808">Transferase</keyword>
<dbReference type="SMART" id="SM00825">
    <property type="entry name" value="PKS_KS"/>
    <property type="match status" value="1"/>
</dbReference>
<dbReference type="InterPro" id="IPR014043">
    <property type="entry name" value="Acyl_transferase_dom"/>
</dbReference>
<feature type="region of interest" description="N-terminal hotdog fold" evidence="6">
    <location>
        <begin position="1281"/>
        <end position="1413"/>
    </location>
</feature>
<evidence type="ECO:0000259" key="9">
    <source>
        <dbReference type="PROSITE" id="PS52004"/>
    </source>
</evidence>
<evidence type="ECO:0000259" key="10">
    <source>
        <dbReference type="PROSITE" id="PS52019"/>
    </source>
</evidence>
<reference evidence="11" key="1">
    <citation type="submission" date="2019-04" db="EMBL/GenBank/DDBJ databases">
        <title>Sequencing of skin fungus with MAO and IRED activity.</title>
        <authorList>
            <person name="Marsaioli A.J."/>
            <person name="Bonatto J.M.C."/>
            <person name="Reis Junior O."/>
        </authorList>
    </citation>
    <scope>NUCLEOTIDE SEQUENCE</scope>
    <source>
        <strain evidence="11">30M1</strain>
    </source>
</reference>
<feature type="active site" description="Proton acceptor; for dehydratase activity" evidence="6">
    <location>
        <position position="1315"/>
    </location>
</feature>
<dbReference type="InterPro" id="IPR014030">
    <property type="entry name" value="Ketoacyl_synth_N"/>
</dbReference>
<dbReference type="PROSITE" id="PS00012">
    <property type="entry name" value="PHOSPHOPANTETHEINE"/>
    <property type="match status" value="1"/>
</dbReference>
<dbReference type="Pfam" id="PF00698">
    <property type="entry name" value="Acyl_transf_1"/>
    <property type="match status" value="1"/>
</dbReference>
<dbReference type="OrthoDB" id="429813at2759"/>
<dbReference type="InterPro" id="IPR020841">
    <property type="entry name" value="PKS_Beta-ketoAc_synthase_dom"/>
</dbReference>
<dbReference type="InterPro" id="IPR029063">
    <property type="entry name" value="SAM-dependent_MTases_sf"/>
</dbReference>
<dbReference type="InterPro" id="IPR050444">
    <property type="entry name" value="Polyketide_Synthase"/>
</dbReference>
<feature type="region of interest" description="C-terminal hotdog fold" evidence="6">
    <location>
        <begin position="1440"/>
        <end position="1592"/>
    </location>
</feature>
<protein>
    <submittedName>
        <fullName evidence="11">T1pks</fullName>
    </submittedName>
</protein>
<dbReference type="InterPro" id="IPR016035">
    <property type="entry name" value="Acyl_Trfase/lysoPLipase"/>
</dbReference>
<accession>A0A9P4T870</accession>
<dbReference type="Pfam" id="PF08242">
    <property type="entry name" value="Methyltransf_12"/>
    <property type="match status" value="1"/>
</dbReference>
<keyword evidence="12" id="KW-1185">Reference proteome</keyword>
<evidence type="ECO:0000256" key="5">
    <source>
        <dbReference type="ARBA" id="ARBA00023315"/>
    </source>
</evidence>
<evidence type="ECO:0000313" key="11">
    <source>
        <dbReference type="EMBL" id="KAF2996705.1"/>
    </source>
</evidence>
<dbReference type="InterPro" id="IPR016039">
    <property type="entry name" value="Thiolase-like"/>
</dbReference>
<dbReference type="InterPro" id="IPR001227">
    <property type="entry name" value="Ac_transferase_dom_sf"/>
</dbReference>
<dbReference type="InterPro" id="IPR016036">
    <property type="entry name" value="Malonyl_transacylase_ACP-bd"/>
</dbReference>
<dbReference type="EMBL" id="SWKU01000026">
    <property type="protein sequence ID" value="KAF2996705.1"/>
    <property type="molecule type" value="Genomic_DNA"/>
</dbReference>
<name>A0A9P4T870_CURKU</name>
<feature type="domain" description="PKS/mFAS DH" evidence="10">
    <location>
        <begin position="1281"/>
        <end position="1592"/>
    </location>
</feature>
<dbReference type="SUPFAM" id="SSF53335">
    <property type="entry name" value="S-adenosyl-L-methionine-dependent methyltransferases"/>
    <property type="match status" value="1"/>
</dbReference>
<dbReference type="SUPFAM" id="SSF52151">
    <property type="entry name" value="FabD/lysophospholipase-like"/>
    <property type="match status" value="1"/>
</dbReference>
<dbReference type="PROSITE" id="PS00606">
    <property type="entry name" value="KS3_1"/>
    <property type="match status" value="1"/>
</dbReference>
<dbReference type="PROSITE" id="PS52004">
    <property type="entry name" value="KS3_2"/>
    <property type="match status" value="1"/>
</dbReference>
<dbReference type="PANTHER" id="PTHR45681:SF6">
    <property type="entry name" value="POLYKETIDE SYNTHASE 37"/>
    <property type="match status" value="1"/>
</dbReference>
<evidence type="ECO:0000256" key="7">
    <source>
        <dbReference type="SAM" id="MobiDB-lite"/>
    </source>
</evidence>
<feature type="active site" description="Proton donor; for dehydratase activity" evidence="6">
    <location>
        <position position="1498"/>
    </location>
</feature>
<feature type="region of interest" description="Disordered" evidence="7">
    <location>
        <begin position="1729"/>
        <end position="1756"/>
    </location>
</feature>
<dbReference type="InterPro" id="IPR014031">
    <property type="entry name" value="Ketoacyl_synth_C"/>
</dbReference>
<dbReference type="InterPro" id="IPR042104">
    <property type="entry name" value="PKS_dehydratase_sf"/>
</dbReference>
<dbReference type="Gene3D" id="1.10.1200.10">
    <property type="entry name" value="ACP-like"/>
    <property type="match status" value="1"/>
</dbReference>
<dbReference type="InterPro" id="IPR036736">
    <property type="entry name" value="ACP-like_sf"/>
</dbReference>
<dbReference type="Gene3D" id="3.30.70.3290">
    <property type="match status" value="1"/>
</dbReference>
<dbReference type="SUPFAM" id="SSF51735">
    <property type="entry name" value="NAD(P)-binding Rossmann-fold domains"/>
    <property type="match status" value="1"/>
</dbReference>
<feature type="domain" description="Ketosynthase family 3 (KS3)" evidence="9">
    <location>
        <begin position="372"/>
        <end position="802"/>
    </location>
</feature>
<evidence type="ECO:0000256" key="1">
    <source>
        <dbReference type="ARBA" id="ARBA00022450"/>
    </source>
</evidence>
<sequence>MSALNKDMDKPIILLFGPLSRSLSQSNLNTLRTTILSSPQYAWAERAISSLPAQYQLLASQCSDLDDAVSTTQIDHLVTWLKTEDVVLDIEGLPNLLLAPLVVVAQLVQYGAFVASQTAANDKSPIGETAGFCIGLLSALAVALSHQSPATEFEQNAEAAVRLALIAGAAVDKQLLRDIRGPSKTLSVAWKRADSTEKGKDLEDILSNFPDAYISVTYDAARVSLTATASSMDSLQQSLRDAGFSATEIGLSGRFHSEADHRESVNSIIKFCDSNPEFTFSLSALKIATRTSAGGKLHNSQENLYKLALEAILLQKCEWFNIVADLKASYLHTNACFVSFGERCIPSSLASSFAGRTTYFDNATTPSLRVNTNDVGVIGMSINVAGASSVPEFWDLLASGKSQHQLVPGDKFSFETVFRENDVNRKWYGNFIDGVEDFDHKFFKKTPRESAGMDPQQRLLLQCAYQAVEMSGYFNDTKEAEVGAPIADPKNVGCYIGMCGNDYVSNASHHAPTAFTATGTLRSFVAGKLSHYFGWLGPSLTLDTACSASAVAIHAACRAILSGEVTAALAGGTNTISEPGVYQNLAGASFLSPTGACKPFDANADGYCRGEAVTAVFLKSLAQAQQDGDMILGVISGTAVAQNSNDTPIVVPNAPSLSTLFKSVLKTAKLNAQDVTVVEAHGTGTPVGDPAEYAAIRRIFGHEKDNGVRRSTPLELGSVKGLVGHTEGSSGAVSLVKVLCMMHEAAIPPQASHLVMNPAIGANESDGIKISTQLKPWNADFKAALINNYGASGSNASMVVTQAPKTKSEVASMSKLGKEDVHVRYPFWFAGLDDRSIRSYVSKLRDYLKQRQDTSIADLAFNVSRQSNRTLPRALFTSAQSVPNLIEKLAELENAATASVDVPPAQPVIMCFGGQISTTINLDKAVYDNTTLLREHMDRCNTLAISFGAGSIYPAVFQATPISDIVLLQASLFALQYGTAKCWIESGVKPVAVVGHSFGELTAMCIAEILSLEDAMRMIIGRATIVRDSWGPEKGSMLVVEGDEDQVLKVLAEIGPGHDASIACYNSPRCCTVAGSIHSIDTVQMTIAEKHSSLRVKRLSVSNAFHSSLVELLRSDLQQVGKDLVFNEPVISVERAIKDPTLSKPFDGDFVADHLRHPVYFSHAVRRLAKQYPSAVWLEAGSNATITSMASKALDAPAGHHFQAVNLSGSQGSQKLVDATISLWKTGLNISYWGHSRAQTNDYDALLLPPYQFERKKHWLELKAPPKLTTVVKEEKEDIPTKLYTFTGYQDTKQRLARFRINTMIPQYHEIVAGHTIAGVAPICPATVQIDIVIEALKSLSEALSSDAMQPQLRSMTNLVPVCVDASRSVWLEVEALDIDRTAWSWKWTSTGSAGAPSTTHVVGEMHFRRSKDMHHQAEFSRYERLVSHRRCMQVLHSENPDEVLQGQRSIYRVFSPIVNYSPLYFGLQKLVGQGSESAGRVTKKHTGETWLDSFLSDAFCQVAGIWVNCMAEENEKDMWIANGIEQWIRAPTMTQAQTCSIDKWHIFGQHSRSADGATILSDVFVFDAATGKLTEVILGIQYAKVSRTSMGKLLSRLTRGDSESVQAPAPKSVAPVLMASVDLPDASEISPEVTVEATATIKESKNAERDIIKKLKAILADISGLEVDEIKENVELGDIGVDSLMGMEMAREIETKFKCTLPQNELAHVTDFPGLLHCLQGALGVSIGSDETSSTRSSSSDDGYEDTVGSITPLSTPDEAPSFPFDLALPHSATVKAFSEAKLQTDKLMDQYGARGYLQSIAPQQDELCVALIVEAFRNLDCDLTAAKPGQALPLIPHAGDQKRFAQYLYTVLETARIVDCDDGEITRTHIPVPSKPSSDILRDLLDRYPEHACCNELAYWTGSRLADIITGREDGIKLIFGTERGRELVGAVYADFPINKLYYDQMGDFLRRLAASTSQHSRQGPLKILEMGAGTGATTRALVPLLASLGVNVEYTFTDLASSFVAAARKKFKQYPFMRFRVHDIEKEPAEDLLHSQHVVIASNAVHATRSLPVSTGNIRKMLREDGVLLLLEMTEPMYWCDIIFGVFEGWWLFEDDRQHAVAPPQAWEKVLHSVGYGHVDWSDGNVDEVKCERLIMATAGGEQLQRLSPPPKVVQVENFRHAERRAATDRVVREMTTSFAIPSRADLIPAERGSSGHCILITGATGSLGSHMVAHYANLPTVSSVVCLNRRNKSSGLDPLARQLASLTSRDLTLSTQATAKLAAFEVDITKPHFGLPPSTYGSLVSTATHIVHNAWPMNAKQPFSAFTAQFRVLRNLIDFAALASAHRPSAKVGFQFISSIATVGHYPLHEGTPAVPEKRMDIEHVLPNGYGDAKYVCERMLDETLHKHPGHFSVMAVRLGQVAGSSVSGYWNETEHLPFLLKSSQTLRMLPRFDGPVSWTPVDAVAGVCADLVLGETTKGGIYHVDNPIRQPWSEMLPLLAQELGIPASNIVSFEEWIRRVRAFPSTGSAGKDDLNPAKRLVDFLEADFQRMSCGGVLLRTERSCNDSETMRNVGPVDDATVRRCHA</sequence>
<dbReference type="Gene3D" id="3.40.47.10">
    <property type="match status" value="1"/>
</dbReference>
<dbReference type="Pfam" id="PF00550">
    <property type="entry name" value="PP-binding"/>
    <property type="match status" value="1"/>
</dbReference>
<keyword evidence="4" id="KW-0511">Multifunctional enzyme</keyword>
<feature type="domain" description="Carrier" evidence="8">
    <location>
        <begin position="1647"/>
        <end position="1724"/>
    </location>
</feature>
<evidence type="ECO:0000256" key="2">
    <source>
        <dbReference type="ARBA" id="ARBA00022553"/>
    </source>
</evidence>
<dbReference type="PROSITE" id="PS50075">
    <property type="entry name" value="CARRIER"/>
    <property type="match status" value="1"/>
</dbReference>
<dbReference type="InterPro" id="IPR049900">
    <property type="entry name" value="PKS_mFAS_DH"/>
</dbReference>
<dbReference type="Pfam" id="PF18558">
    <property type="entry name" value="HTH_51"/>
    <property type="match status" value="1"/>
</dbReference>
<dbReference type="SUPFAM" id="SSF53901">
    <property type="entry name" value="Thiolase-like"/>
    <property type="match status" value="1"/>
</dbReference>
<dbReference type="InterPro" id="IPR036291">
    <property type="entry name" value="NAD(P)-bd_dom_sf"/>
</dbReference>
<dbReference type="InterPro" id="IPR013120">
    <property type="entry name" value="FAR_NAD-bd"/>
</dbReference>
<keyword evidence="2" id="KW-0597">Phosphoprotein</keyword>
<evidence type="ECO:0000256" key="4">
    <source>
        <dbReference type="ARBA" id="ARBA00023268"/>
    </source>
</evidence>
<dbReference type="Pfam" id="PF16073">
    <property type="entry name" value="SAT"/>
    <property type="match status" value="1"/>
</dbReference>
<evidence type="ECO:0000313" key="12">
    <source>
        <dbReference type="Proteomes" id="UP000801428"/>
    </source>
</evidence>
<dbReference type="Gene3D" id="3.40.50.720">
    <property type="entry name" value="NAD(P)-binding Rossmann-like Domain"/>
    <property type="match status" value="1"/>
</dbReference>
<dbReference type="Gene3D" id="3.10.129.110">
    <property type="entry name" value="Polyketide synthase dehydratase"/>
    <property type="match status" value="1"/>
</dbReference>
<dbReference type="CDD" id="cd00833">
    <property type="entry name" value="PKS"/>
    <property type="match status" value="1"/>
</dbReference>
<dbReference type="PANTHER" id="PTHR45681">
    <property type="entry name" value="POLYKETIDE SYNTHASE 44-RELATED"/>
    <property type="match status" value="1"/>
</dbReference>
<comment type="caution">
    <text evidence="11">The sequence shown here is derived from an EMBL/GenBank/DDBJ whole genome shotgun (WGS) entry which is preliminary data.</text>
</comment>
<gene>
    <name evidence="11" type="ORF">E8E13_005365</name>
</gene>